<proteinExistence type="predicted"/>
<keyword evidence="2" id="KW-1185">Reference proteome</keyword>
<feature type="compositionally biased region" description="Basic residues" evidence="1">
    <location>
        <begin position="90"/>
        <end position="99"/>
    </location>
</feature>
<evidence type="ECO:0000313" key="2">
    <source>
        <dbReference type="Proteomes" id="UP000035642"/>
    </source>
</evidence>
<dbReference type="WBParaSite" id="ACAC_0000907801-mRNA-1">
    <property type="protein sequence ID" value="ACAC_0000907801-mRNA-1"/>
    <property type="gene ID" value="ACAC_0000907801"/>
</dbReference>
<feature type="region of interest" description="Disordered" evidence="1">
    <location>
        <begin position="84"/>
        <end position="109"/>
    </location>
</feature>
<protein>
    <submittedName>
        <fullName evidence="3">N-acetylmuramoyl-L-alanine amidase</fullName>
    </submittedName>
</protein>
<sequence length="109" mass="11805">MNYPSVYPIAFLDRCGHVAHAGWNGGVIFNEHLLDEHSTVPAIIDAVNKSDLNPVYNVVSGENGTDASHTVEVVLAGSLMQTRDPLYSKPQKKSAKIPPKRILPSLNGN</sequence>
<accession>A0A0K0DE44</accession>
<dbReference type="AlphaFoldDB" id="A0A0K0DE44"/>
<reference evidence="3" key="2">
    <citation type="submission" date="2017-02" db="UniProtKB">
        <authorList>
            <consortium name="WormBaseParasite"/>
        </authorList>
    </citation>
    <scope>IDENTIFICATION</scope>
</reference>
<evidence type="ECO:0000256" key="1">
    <source>
        <dbReference type="SAM" id="MobiDB-lite"/>
    </source>
</evidence>
<organism evidence="2 3">
    <name type="scientific">Angiostrongylus cantonensis</name>
    <name type="common">Rat lungworm</name>
    <dbReference type="NCBI Taxonomy" id="6313"/>
    <lineage>
        <taxon>Eukaryota</taxon>
        <taxon>Metazoa</taxon>
        <taxon>Ecdysozoa</taxon>
        <taxon>Nematoda</taxon>
        <taxon>Chromadorea</taxon>
        <taxon>Rhabditida</taxon>
        <taxon>Rhabditina</taxon>
        <taxon>Rhabditomorpha</taxon>
        <taxon>Strongyloidea</taxon>
        <taxon>Metastrongylidae</taxon>
        <taxon>Angiostrongylus</taxon>
    </lineage>
</organism>
<name>A0A0K0DE44_ANGCA</name>
<evidence type="ECO:0000313" key="3">
    <source>
        <dbReference type="WBParaSite" id="ACAC_0000907801-mRNA-1"/>
    </source>
</evidence>
<dbReference type="Proteomes" id="UP000035642">
    <property type="component" value="Unassembled WGS sequence"/>
</dbReference>
<reference evidence="2" key="1">
    <citation type="submission" date="2012-09" db="EMBL/GenBank/DDBJ databases">
        <authorList>
            <person name="Martin A.A."/>
        </authorList>
    </citation>
    <scope>NUCLEOTIDE SEQUENCE</scope>
</reference>